<proteinExistence type="predicted"/>
<sequence>MFFKQKRHFLCTLLGMLWLVLFAEGTGTLEAAAGVQGPVVLQPSKSGQNENVIYSVGLGRVDTWTNSAGQYIADPYLGDVVRPGTIYPEAHYDWEYQFIYPGRKIKSIEALTFNTLEVPGETLEWAKAMFERARFGETWDYYYPMFATVLSVDTKSKKGLGTDTASIVINESFIIPTSGKNPERLDTTGLAKGVVGLRYYFPILFKAELEPLGGKAIVKHFSTNNVSLDGIDGFKDYELKLEINEPYTFPPAPDTAKFKYKYYKKKIDGDPSNESNTYGNPMSIIYDGKYGSYNINLYYEGEDPPPPGGGECTDPTPTGQAIEMPLTSPDPSAVIKADSRGSERFNVLDGIPTTESLYGNVLAKSYLHKNKFAQYSGKCTFNIEVSREYTLTWDPKKTETGPDGKEREVPDPQEDTETLTQTHTVEREYSFWTIENLEVYKIDEAKLWNYAFNGGGITILPSGYSPPVFSSSETHEFTPPSPPASIEAPPGSKSGGKDRPDLSGEDLKSFAEAEVDPVKVKNDTLTFNGSTIMNGSETSQAGPTPSQIPISPAISESVLYSPGNVIPTSKTNKANQPSTGTIYYGLMSGNINGGSDQSYPIYGINSVTVHTPVVMYASISDDAEHNQKTVPAAGRSALILERSFTVSLPNSGQHQSYLGYGYNNYLKYIGSKQIRFPFDVYGGANQQQFIPKHTWIEVEKEKESFVFYLPVWVDEGFYEVEMRTIAHNAPTEATGQSKANLNVPHHIAEDRVAVDVIGRLYDLRITDIADYNWESVFRQNAGSALPTGVSYWVGMNGIDGASRGLEQKYTLPVAPGSHPLYNNAAVKTGYHFKFELKTKGNMFGLQDRIRITPSFYFVNSKSGQRQPVDLYYHAGNNRFVKVGSSADQLQRYVVLNDRLRNVPVQELTDTALYKYDHDYTFAQISGISRQKYIENYINKYSMQKTQVGSLSRMELNERIRTFIGPKSGIPAGVDAARANASIQKWYGEYSLPAAVYAVSKGVIPAEYGRTHQGLTDRSPIFLKDGYIVVNFNLETIREGISSQPHLQYIRAPLMNQWTQMEGFLRATQDPYGRSFAVMDGDVLFYEADQSSQDDFRSMVIH</sequence>
<gene>
    <name evidence="4" type="ORF">J41TS4_23630</name>
</gene>
<dbReference type="Pfam" id="PF18964">
    <property type="entry name" value="DUF5704"/>
    <property type="match status" value="1"/>
</dbReference>
<evidence type="ECO:0000313" key="5">
    <source>
        <dbReference type="Proteomes" id="UP000678895"/>
    </source>
</evidence>
<evidence type="ECO:0000256" key="1">
    <source>
        <dbReference type="SAM" id="MobiDB-lite"/>
    </source>
</evidence>
<feature type="region of interest" description="Disordered" evidence="1">
    <location>
        <begin position="304"/>
        <end position="338"/>
    </location>
</feature>
<keyword evidence="2" id="KW-0732">Signal</keyword>
<feature type="compositionally biased region" description="Basic and acidic residues" evidence="1">
    <location>
        <begin position="394"/>
        <end position="410"/>
    </location>
</feature>
<evidence type="ECO:0000259" key="3">
    <source>
        <dbReference type="Pfam" id="PF18964"/>
    </source>
</evidence>
<comment type="caution">
    <text evidence="4">The sequence shown here is derived from an EMBL/GenBank/DDBJ whole genome shotgun (WGS) entry which is preliminary data.</text>
</comment>
<feature type="domain" description="DUF5704" evidence="3">
    <location>
        <begin position="345"/>
        <end position="523"/>
    </location>
</feature>
<reference evidence="4" key="1">
    <citation type="submission" date="2021-03" db="EMBL/GenBank/DDBJ databases">
        <title>Antimicrobial resistance genes in bacteria isolated from Japanese honey, and their potential for conferring macrolide and lincosamide resistance in the American foulbrood pathogen Paenibacillus larvae.</title>
        <authorList>
            <person name="Okamoto M."/>
            <person name="Kumagai M."/>
            <person name="Kanamori H."/>
            <person name="Takamatsu D."/>
        </authorList>
    </citation>
    <scope>NUCLEOTIDE SEQUENCE</scope>
    <source>
        <strain evidence="4">J41TS4</strain>
    </source>
</reference>
<organism evidence="4 5">
    <name type="scientific">Paenibacillus apis</name>
    <dbReference type="NCBI Taxonomy" id="1792174"/>
    <lineage>
        <taxon>Bacteria</taxon>
        <taxon>Bacillati</taxon>
        <taxon>Bacillota</taxon>
        <taxon>Bacilli</taxon>
        <taxon>Bacillales</taxon>
        <taxon>Paenibacillaceae</taxon>
        <taxon>Paenibacillus</taxon>
    </lineage>
</organism>
<feature type="region of interest" description="Disordered" evidence="1">
    <location>
        <begin position="394"/>
        <end position="419"/>
    </location>
</feature>
<evidence type="ECO:0000256" key="2">
    <source>
        <dbReference type="SAM" id="SignalP"/>
    </source>
</evidence>
<dbReference type="InterPro" id="IPR043759">
    <property type="entry name" value="DUF5704"/>
</dbReference>
<feature type="signal peptide" evidence="2">
    <location>
        <begin position="1"/>
        <end position="23"/>
    </location>
</feature>
<feature type="region of interest" description="Disordered" evidence="1">
    <location>
        <begin position="469"/>
        <end position="504"/>
    </location>
</feature>
<feature type="compositionally biased region" description="Basic and acidic residues" evidence="1">
    <location>
        <begin position="495"/>
        <end position="504"/>
    </location>
</feature>
<evidence type="ECO:0000313" key="4">
    <source>
        <dbReference type="EMBL" id="GIO42605.1"/>
    </source>
</evidence>
<name>A0A919Y5H0_9BACL</name>
<keyword evidence="5" id="KW-1185">Reference proteome</keyword>
<accession>A0A919Y5H0</accession>
<protein>
    <recommendedName>
        <fullName evidence="3">DUF5704 domain-containing protein</fullName>
    </recommendedName>
</protein>
<dbReference type="Proteomes" id="UP000678895">
    <property type="component" value="Unassembled WGS sequence"/>
</dbReference>
<dbReference type="AlphaFoldDB" id="A0A919Y5H0"/>
<dbReference type="EMBL" id="BORS01000007">
    <property type="protein sequence ID" value="GIO42605.1"/>
    <property type="molecule type" value="Genomic_DNA"/>
</dbReference>
<feature type="chain" id="PRO_5039577017" description="DUF5704 domain-containing protein" evidence="2">
    <location>
        <begin position="24"/>
        <end position="1101"/>
    </location>
</feature>